<keyword evidence="3" id="KW-1185">Reference proteome</keyword>
<dbReference type="AlphaFoldDB" id="A0A6M1L1T3"/>
<reference evidence="2 3" key="1">
    <citation type="submission" date="2020-02" db="EMBL/GenBank/DDBJ databases">
        <title>Draft Genome Sequence of Verrucosispora sp. Strain CWR15, Isolated from Gulf of Mexico Sponge.</title>
        <authorList>
            <person name="Kennedy S.J."/>
            <person name="Cella E."/>
            <person name="Azarian T."/>
            <person name="Baker B.J."/>
            <person name="Shaw L.N."/>
        </authorList>
    </citation>
    <scope>NUCLEOTIDE SEQUENCE [LARGE SCALE GENOMIC DNA]</scope>
    <source>
        <strain evidence="2 3">CWR15</strain>
    </source>
</reference>
<keyword evidence="1" id="KW-1133">Transmembrane helix</keyword>
<name>A0A6M1L1T3_9ACTN</name>
<gene>
    <name evidence="2" type="ORF">ENC19_05800</name>
</gene>
<evidence type="ECO:0000256" key="1">
    <source>
        <dbReference type="SAM" id="Phobius"/>
    </source>
</evidence>
<comment type="caution">
    <text evidence="2">The sequence shown here is derived from an EMBL/GenBank/DDBJ whole genome shotgun (WGS) entry which is preliminary data.</text>
</comment>
<sequence>MRSDDDIGLVERVQQELRAVRWLDTAEVRAVARRRSRFRAAAVTVGVVVLSIPLVTAVALPSRPPTVPGETGAISRAEIPFEALLQPEDLRVEVDAPIVNAGLAEPIVVDPELARCLQAKGVSPAWEMSRYSRSQSMRRPQDVRIEDGMALGSGISIVLSQDVYRITPQVAQTLFASLDRRIGNCLSWESVVVGAIDDMAEWVEFHAVQHWEVVDRQFAGDESVLIRHRVGETRRGDADGEVLAGPTPPDIIAVVRVGDLVTVVDVEAGESESELRRLAVLAAGRMCAATNPPC</sequence>
<protein>
    <submittedName>
        <fullName evidence="2">Uncharacterized protein</fullName>
    </submittedName>
</protein>
<feature type="transmembrane region" description="Helical" evidence="1">
    <location>
        <begin position="38"/>
        <end position="60"/>
    </location>
</feature>
<keyword evidence="1" id="KW-0812">Transmembrane</keyword>
<dbReference type="RefSeq" id="WP_164446128.1">
    <property type="nucleotide sequence ID" value="NZ_SAIY01000002.1"/>
</dbReference>
<dbReference type="Proteomes" id="UP000478148">
    <property type="component" value="Unassembled WGS sequence"/>
</dbReference>
<proteinExistence type="predicted"/>
<accession>A0A6M1L1T3</accession>
<dbReference type="EMBL" id="SAIY01000002">
    <property type="protein sequence ID" value="NGM12231.1"/>
    <property type="molecule type" value="Genomic_DNA"/>
</dbReference>
<organism evidence="2 3">
    <name type="scientific">Verrucosispora sioxanthis</name>
    <dbReference type="NCBI Taxonomy" id="2499994"/>
    <lineage>
        <taxon>Bacteria</taxon>
        <taxon>Bacillati</taxon>
        <taxon>Actinomycetota</taxon>
        <taxon>Actinomycetes</taxon>
        <taxon>Micromonosporales</taxon>
        <taxon>Micromonosporaceae</taxon>
        <taxon>Micromonospora</taxon>
    </lineage>
</organism>
<evidence type="ECO:0000313" key="2">
    <source>
        <dbReference type="EMBL" id="NGM12231.1"/>
    </source>
</evidence>
<keyword evidence="1" id="KW-0472">Membrane</keyword>
<evidence type="ECO:0000313" key="3">
    <source>
        <dbReference type="Proteomes" id="UP000478148"/>
    </source>
</evidence>